<evidence type="ECO:0000313" key="2">
    <source>
        <dbReference type="Proteomes" id="UP000002675"/>
    </source>
</evidence>
<gene>
    <name evidence="1" type="ordered locus">VVA0071</name>
</gene>
<organism evidence="1 2">
    <name type="scientific">Vibrio vulnificus (strain YJ016)</name>
    <dbReference type="NCBI Taxonomy" id="196600"/>
    <lineage>
        <taxon>Bacteria</taxon>
        <taxon>Pseudomonadati</taxon>
        <taxon>Pseudomonadota</taxon>
        <taxon>Gammaproteobacteria</taxon>
        <taxon>Vibrionales</taxon>
        <taxon>Vibrionaceae</taxon>
        <taxon>Vibrio</taxon>
    </lineage>
</organism>
<dbReference type="Proteomes" id="UP000002675">
    <property type="component" value="Chromosome II"/>
</dbReference>
<reference evidence="1 2" key="1">
    <citation type="journal article" date="2003" name="Genome Res.">
        <title>Comparative genome analysis of Vibrio vulnificus, a marine pathogen.</title>
        <authorList>
            <person name="Chen C.Y."/>
            <person name="Wu K.M."/>
            <person name="Chang Y.C."/>
            <person name="Chang C.H."/>
            <person name="Tsai H.C."/>
            <person name="Liao T.L."/>
            <person name="Liu Y.M."/>
            <person name="Chen H.J."/>
            <person name="Shen A.B."/>
            <person name="Li J.C."/>
            <person name="Su T.L."/>
            <person name="Shao C.P."/>
            <person name="Lee C.T."/>
            <person name="Hor L.I."/>
            <person name="Tsai S.F."/>
        </authorList>
    </citation>
    <scope>NUCLEOTIDE SEQUENCE [LARGE SCALE GENOMIC DNA]</scope>
    <source>
        <strain evidence="1 2">YJ016</strain>
    </source>
</reference>
<proteinExistence type="predicted"/>
<dbReference type="EMBL" id="BA000038">
    <property type="protein sequence ID" value="BAC96097.1"/>
    <property type="molecule type" value="Genomic_DNA"/>
</dbReference>
<dbReference type="AlphaFoldDB" id="Q7MG98"/>
<sequence>MPKPTQNNPDLNQFKAESPLRFFIANAQFSTAVAVFQMECGRIASRFFQLQK</sequence>
<accession>Q7MG98</accession>
<evidence type="ECO:0000313" key="1">
    <source>
        <dbReference type="EMBL" id="BAC96097.1"/>
    </source>
</evidence>
<protein>
    <submittedName>
        <fullName evidence="1">Uncharacterized protein</fullName>
    </submittedName>
</protein>
<dbReference type="KEGG" id="vvy:VVA0071"/>
<name>Q7MG98_VIBVY</name>
<dbReference type="HOGENOM" id="CLU_3086162_0_0_6"/>